<evidence type="ECO:0000313" key="2">
    <source>
        <dbReference type="EMBL" id="MBW8682884.1"/>
    </source>
</evidence>
<evidence type="ECO:0000256" key="1">
    <source>
        <dbReference type="SAM" id="Phobius"/>
    </source>
</evidence>
<keyword evidence="1" id="KW-0472">Membrane</keyword>
<evidence type="ECO:0008006" key="4">
    <source>
        <dbReference type="Google" id="ProtNLM"/>
    </source>
</evidence>
<keyword evidence="1" id="KW-1133">Transmembrane helix</keyword>
<accession>A0ABS7G5H5</accession>
<organism evidence="2 3">
    <name type="scientific">Chitinophaga rhizophila</name>
    <dbReference type="NCBI Taxonomy" id="2866212"/>
    <lineage>
        <taxon>Bacteria</taxon>
        <taxon>Pseudomonadati</taxon>
        <taxon>Bacteroidota</taxon>
        <taxon>Chitinophagia</taxon>
        <taxon>Chitinophagales</taxon>
        <taxon>Chitinophagaceae</taxon>
        <taxon>Chitinophaga</taxon>
    </lineage>
</organism>
<feature type="transmembrane region" description="Helical" evidence="1">
    <location>
        <begin position="53"/>
        <end position="76"/>
    </location>
</feature>
<proteinExistence type="predicted"/>
<keyword evidence="3" id="KW-1185">Reference proteome</keyword>
<gene>
    <name evidence="2" type="ORF">K1Y79_00940</name>
</gene>
<feature type="transmembrane region" description="Helical" evidence="1">
    <location>
        <begin position="192"/>
        <end position="214"/>
    </location>
</feature>
<protein>
    <recommendedName>
        <fullName evidence="4">PH domain-containing protein</fullName>
    </recommendedName>
</protein>
<keyword evidence="1" id="KW-0812">Transmembrane</keyword>
<sequence length="329" mass="36929">MSLTKTRWKIESDRIVIQPNRLMFILGAVFAVLLVGLIIAFRISGQRYAVNDVYIAGFLVFAVGIFILSGFTYIVFDRANNRMKKMLFGVVPVKSIPFDKLQGVNIVTQGAGSYSFRIFTKASKYGRGTIISSGYSKDTDANAIAFNNEVIPLIHQYLDAADPLPEEKEVMITDYEYFTSDGGIYTLKANNIFLAVMGISLLALGIHECTPAAWMTSMSTVGRVSITGACLLFGLIFIAAAFTKITFNTGTRMIERKSPIKLGNHQFPFEHFVSFQTVRNTYNGIYSGTQVLMFFYKPGDKREKTLQLHSFRNTRKIERLLTEVKSIMK</sequence>
<comment type="caution">
    <text evidence="2">The sequence shown here is derived from an EMBL/GenBank/DDBJ whole genome shotgun (WGS) entry which is preliminary data.</text>
</comment>
<reference evidence="2 3" key="1">
    <citation type="submission" date="2021-08" db="EMBL/GenBank/DDBJ databases">
        <title>The genome sequence of Chitinophaga sp. B61.</title>
        <authorList>
            <person name="Zhang X."/>
        </authorList>
    </citation>
    <scope>NUCLEOTIDE SEQUENCE [LARGE SCALE GENOMIC DNA]</scope>
    <source>
        <strain evidence="2 3">B61</strain>
    </source>
</reference>
<feature type="transmembrane region" description="Helical" evidence="1">
    <location>
        <begin position="21"/>
        <end position="41"/>
    </location>
</feature>
<dbReference type="EMBL" id="JAICCF010000001">
    <property type="protein sequence ID" value="MBW8682884.1"/>
    <property type="molecule type" value="Genomic_DNA"/>
</dbReference>
<dbReference type="Proteomes" id="UP000812961">
    <property type="component" value="Unassembled WGS sequence"/>
</dbReference>
<dbReference type="RefSeq" id="WP_220248119.1">
    <property type="nucleotide sequence ID" value="NZ_JAICCF010000001.1"/>
</dbReference>
<evidence type="ECO:0000313" key="3">
    <source>
        <dbReference type="Proteomes" id="UP000812961"/>
    </source>
</evidence>
<name>A0ABS7G5H5_9BACT</name>
<feature type="transmembrane region" description="Helical" evidence="1">
    <location>
        <begin position="226"/>
        <end position="247"/>
    </location>
</feature>